<evidence type="ECO:0000259" key="2">
    <source>
        <dbReference type="SMART" id="SM00382"/>
    </source>
</evidence>
<proteinExistence type="predicted"/>
<dbReference type="RefSeq" id="XP_044547950.1">
    <property type="nucleotide sequence ID" value="XM_044695227.1"/>
</dbReference>
<gene>
    <name evidence="3" type="ORF">C9374_005473</name>
</gene>
<dbReference type="Gene3D" id="3.40.50.300">
    <property type="entry name" value="P-loop containing nucleotide triphosphate hydrolases"/>
    <property type="match status" value="2"/>
</dbReference>
<dbReference type="GO" id="GO:0005524">
    <property type="term" value="F:ATP binding"/>
    <property type="evidence" value="ECO:0007669"/>
    <property type="project" value="InterPro"/>
</dbReference>
<dbReference type="InterPro" id="IPR041569">
    <property type="entry name" value="AAA_lid_3"/>
</dbReference>
<dbReference type="SMART" id="SM00382">
    <property type="entry name" value="AAA"/>
    <property type="match status" value="2"/>
</dbReference>
<dbReference type="Pfam" id="PF17862">
    <property type="entry name" value="AAA_lid_3"/>
    <property type="match status" value="1"/>
</dbReference>
<dbReference type="GO" id="GO:0031593">
    <property type="term" value="F:polyubiquitin modification-dependent protein binding"/>
    <property type="evidence" value="ECO:0007669"/>
    <property type="project" value="TreeGrafter"/>
</dbReference>
<dbReference type="GO" id="GO:0034098">
    <property type="term" value="C:VCP-NPL4-UFD1 AAA ATPase complex"/>
    <property type="evidence" value="ECO:0007669"/>
    <property type="project" value="TreeGrafter"/>
</dbReference>
<dbReference type="PROSITE" id="PS00674">
    <property type="entry name" value="AAA"/>
    <property type="match status" value="1"/>
</dbReference>
<dbReference type="GO" id="GO:0005634">
    <property type="term" value="C:nucleus"/>
    <property type="evidence" value="ECO:0007669"/>
    <property type="project" value="TreeGrafter"/>
</dbReference>
<feature type="compositionally biased region" description="Basic and acidic residues" evidence="1">
    <location>
        <begin position="724"/>
        <end position="736"/>
    </location>
</feature>
<keyword evidence="4" id="KW-1185">Reference proteome</keyword>
<dbReference type="InterPro" id="IPR003960">
    <property type="entry name" value="ATPase_AAA_CS"/>
</dbReference>
<evidence type="ECO:0000256" key="1">
    <source>
        <dbReference type="SAM" id="MobiDB-lite"/>
    </source>
</evidence>
<dbReference type="GO" id="GO:0051228">
    <property type="term" value="P:mitotic spindle disassembly"/>
    <property type="evidence" value="ECO:0007669"/>
    <property type="project" value="TreeGrafter"/>
</dbReference>
<sequence>MSATTNTSEKSRAIKRPFQVRNTLTCNDESLIWLDDATLKQYKLIIDQYTVLSLDYIPNCVSLESSQQSSIISSSTSLQDDSPLPKIKIKLYAKIKLDKSMTTKQAIISSHLFEQMRNRILKEFPKEIITFPADSQLLIYISNQVHRDEIPKCNKLELVLHHSNNSPILTQILRNTKLLKELLNAKSKRYNSCFQSHCIYRIDILEMILYFEMIGYSMDNKELLLFTMSETCSLKVESTQMQEKVTAQVIPATTSILPPVSFHTLVKSITSHPHVPIYHEIISQLIYLILNEDAHIIIHGEQGVGKNYLVHHTLSQLEPLMAKQGIYIEKNEISASELFHGGVGESENAFKQLLISKPMIDHSKICHSMIKIIVIDDIDNILTSNSRYESGRVDRSMISELIHFFDIHSLKNSKKKTIDPSANHFKTILIGLTSDIDRIDGSLIRSNRFSRLLELKVPSPQQRLKILKFIISKFNPTMLLNDEHFLSNMYTCQLESQGFVWSDFVKLQSLIELEKMENPQQSLDWNSFKRFIMKCKPKSNSLQEPIHSSATTDSTSSPTSMQDHFSMNLAGIDSIIDQVKLSVIYPFLHYEKYVKLGIQAPKGMLIYGPNGTGKTLLATCIARECKANFISVQCPDILSKVVGESSKAIKQLFVTARQCAPCILFFDQFDAIARSRNDESSSNSSDKMLSTLLIEMDGVHQHRMSAISSSRRLKNNNNNGMNNNHEDFNHQENDTRQENHEWCEDDQEDHSDLFTSMIQNDNVFILAATNRMDLLDSAVLRPGRIDQHIYLPLPNEDSRVEILKLKTQGMPIQDHETCIREMAQRTQNFSGADLDNLCREAAMLCLRENMQNEKITMKHFEMALQSIKK</sequence>
<dbReference type="PANTHER" id="PTHR23077">
    <property type="entry name" value="AAA-FAMILY ATPASE"/>
    <property type="match status" value="1"/>
</dbReference>
<evidence type="ECO:0000313" key="3">
    <source>
        <dbReference type="EMBL" id="KAG2382271.1"/>
    </source>
</evidence>
<feature type="domain" description="AAA+ ATPase" evidence="2">
    <location>
        <begin position="292"/>
        <end position="459"/>
    </location>
</feature>
<dbReference type="AlphaFoldDB" id="A0AA88GN65"/>
<feature type="compositionally biased region" description="Low complexity" evidence="1">
    <location>
        <begin position="548"/>
        <end position="559"/>
    </location>
</feature>
<dbReference type="GeneID" id="68097928"/>
<accession>A0AA88GN65</accession>
<evidence type="ECO:0000313" key="4">
    <source>
        <dbReference type="Proteomes" id="UP000816034"/>
    </source>
</evidence>
<comment type="caution">
    <text evidence="3">The sequence shown here is derived from an EMBL/GenBank/DDBJ whole genome shotgun (WGS) entry which is preliminary data.</text>
</comment>
<dbReference type="Proteomes" id="UP000816034">
    <property type="component" value="Unassembled WGS sequence"/>
</dbReference>
<dbReference type="InterPro" id="IPR050168">
    <property type="entry name" value="AAA_ATPase_domain"/>
</dbReference>
<dbReference type="EMBL" id="PYSW02000024">
    <property type="protein sequence ID" value="KAG2382271.1"/>
    <property type="molecule type" value="Genomic_DNA"/>
</dbReference>
<name>A0AA88GN65_NAELO</name>
<organism evidence="3 4">
    <name type="scientific">Naegleria lovaniensis</name>
    <name type="common">Amoeba</name>
    <dbReference type="NCBI Taxonomy" id="51637"/>
    <lineage>
        <taxon>Eukaryota</taxon>
        <taxon>Discoba</taxon>
        <taxon>Heterolobosea</taxon>
        <taxon>Tetramitia</taxon>
        <taxon>Eutetramitia</taxon>
        <taxon>Vahlkampfiidae</taxon>
        <taxon>Naegleria</taxon>
    </lineage>
</organism>
<dbReference type="SUPFAM" id="SSF52540">
    <property type="entry name" value="P-loop containing nucleoside triphosphate hydrolases"/>
    <property type="match status" value="2"/>
</dbReference>
<feature type="region of interest" description="Disordered" evidence="1">
    <location>
        <begin position="539"/>
        <end position="559"/>
    </location>
</feature>
<reference evidence="3 4" key="1">
    <citation type="journal article" date="2018" name="BMC Genomics">
        <title>The genome of Naegleria lovaniensis, the basis for a comparative approach to unravel pathogenicity factors of the human pathogenic amoeba N. fowleri.</title>
        <authorList>
            <person name="Liechti N."/>
            <person name="Schurch N."/>
            <person name="Bruggmann R."/>
            <person name="Wittwer M."/>
        </authorList>
    </citation>
    <scope>NUCLEOTIDE SEQUENCE [LARGE SCALE GENOMIC DNA]</scope>
    <source>
        <strain evidence="3 4">ATCC 30569</strain>
    </source>
</reference>
<dbReference type="GO" id="GO:0016887">
    <property type="term" value="F:ATP hydrolysis activity"/>
    <property type="evidence" value="ECO:0007669"/>
    <property type="project" value="InterPro"/>
</dbReference>
<protein>
    <recommendedName>
        <fullName evidence="2">AAA+ ATPase domain-containing protein</fullName>
    </recommendedName>
</protein>
<dbReference type="GO" id="GO:0005829">
    <property type="term" value="C:cytosol"/>
    <property type="evidence" value="ECO:0007669"/>
    <property type="project" value="TreeGrafter"/>
</dbReference>
<dbReference type="InterPro" id="IPR027417">
    <property type="entry name" value="P-loop_NTPase"/>
</dbReference>
<dbReference type="PANTHER" id="PTHR23077:SF195">
    <property type="entry name" value="AAA ATPASE DOMAIN-CONTAINING PROTEIN"/>
    <property type="match status" value="1"/>
</dbReference>
<dbReference type="GO" id="GO:0097352">
    <property type="term" value="P:autophagosome maturation"/>
    <property type="evidence" value="ECO:0007669"/>
    <property type="project" value="TreeGrafter"/>
</dbReference>
<dbReference type="InterPro" id="IPR003593">
    <property type="entry name" value="AAA+_ATPase"/>
</dbReference>
<dbReference type="InterPro" id="IPR003959">
    <property type="entry name" value="ATPase_AAA_core"/>
</dbReference>
<dbReference type="Pfam" id="PF00004">
    <property type="entry name" value="AAA"/>
    <property type="match status" value="2"/>
</dbReference>
<feature type="domain" description="AAA+ ATPase" evidence="2">
    <location>
        <begin position="600"/>
        <end position="795"/>
    </location>
</feature>
<dbReference type="Gene3D" id="1.10.8.60">
    <property type="match status" value="1"/>
</dbReference>
<dbReference type="GO" id="GO:0030970">
    <property type="term" value="P:retrograde protein transport, ER to cytosol"/>
    <property type="evidence" value="ECO:0007669"/>
    <property type="project" value="TreeGrafter"/>
</dbReference>
<feature type="region of interest" description="Disordered" evidence="1">
    <location>
        <begin position="705"/>
        <end position="736"/>
    </location>
</feature>